<organism evidence="1 2">
    <name type="scientific">Lysobacter defluvii IMMIB APB-9 = DSM 18482</name>
    <dbReference type="NCBI Taxonomy" id="1385515"/>
    <lineage>
        <taxon>Bacteria</taxon>
        <taxon>Pseudomonadati</taxon>
        <taxon>Pseudomonadota</taxon>
        <taxon>Gammaproteobacteria</taxon>
        <taxon>Lysobacterales</taxon>
        <taxon>Lysobacteraceae</taxon>
        <taxon>Novilysobacter</taxon>
    </lineage>
</organism>
<dbReference type="EMBL" id="AVBH01000169">
    <property type="protein sequence ID" value="KGO97911.1"/>
    <property type="molecule type" value="Genomic_DNA"/>
</dbReference>
<evidence type="ECO:0000313" key="2">
    <source>
        <dbReference type="Proteomes" id="UP000030003"/>
    </source>
</evidence>
<keyword evidence="2" id="KW-1185">Reference proteome</keyword>
<name>A0A0A0M9X0_9GAMM</name>
<gene>
    <name evidence="1" type="ORF">N791_06665</name>
</gene>
<reference evidence="1 2" key="1">
    <citation type="submission" date="2013-08" db="EMBL/GenBank/DDBJ databases">
        <title>Genomic analysis of Lysobacter defluvii.</title>
        <authorList>
            <person name="Wang Q."/>
            <person name="Wang G."/>
        </authorList>
    </citation>
    <scope>NUCLEOTIDE SEQUENCE [LARGE SCALE GENOMIC DNA]</scope>
    <source>
        <strain evidence="1 2">IMMIB APB-9</strain>
    </source>
</reference>
<accession>A0A0A0M9X0</accession>
<protein>
    <submittedName>
        <fullName evidence="1">Uncharacterized protein</fullName>
    </submittedName>
</protein>
<comment type="caution">
    <text evidence="1">The sequence shown here is derived from an EMBL/GenBank/DDBJ whole genome shotgun (WGS) entry which is preliminary data.</text>
</comment>
<evidence type="ECO:0000313" key="1">
    <source>
        <dbReference type="EMBL" id="KGO97911.1"/>
    </source>
</evidence>
<sequence>MAKIFLQFLTKLLTVLDQILCEESAEKSNIIGVRMNRVYHVRKQMVCMTSAVLQAKVAFMKLRLFSSRLSKLIN</sequence>
<dbReference type="AlphaFoldDB" id="A0A0A0M9X0"/>
<proteinExistence type="predicted"/>
<dbReference type="Proteomes" id="UP000030003">
    <property type="component" value="Unassembled WGS sequence"/>
</dbReference>